<dbReference type="PANTHER" id="PTHR21272:SF3">
    <property type="entry name" value="CATABOLIC 3-DEHYDROQUINASE"/>
    <property type="match status" value="1"/>
</dbReference>
<keyword evidence="8" id="KW-0028">Amino-acid biosynthesis</keyword>
<dbReference type="PROSITE" id="PS01029">
    <property type="entry name" value="DEHYDROQUINASE_II"/>
    <property type="match status" value="1"/>
</dbReference>
<evidence type="ECO:0000313" key="9">
    <source>
        <dbReference type="EMBL" id="MDR5712312.1"/>
    </source>
</evidence>
<dbReference type="PIRSF" id="PIRSF001399">
    <property type="entry name" value="DHquinase_II"/>
    <property type="match status" value="1"/>
</dbReference>
<keyword evidence="6 8" id="KW-0057">Aromatic amino acid biosynthesis</keyword>
<gene>
    <name evidence="8 9" type="primary">aroQ</name>
    <name evidence="9" type="ORF">RH857_09235</name>
</gene>
<dbReference type="CDD" id="cd00466">
    <property type="entry name" value="DHQase_II"/>
    <property type="match status" value="1"/>
</dbReference>
<comment type="pathway">
    <text evidence="2 8">Metabolic intermediate biosynthesis; chorismate biosynthesis; chorismate from D-erythrose 4-phosphate and phosphoenolpyruvate: step 3/7.</text>
</comment>
<dbReference type="InterPro" id="IPR018509">
    <property type="entry name" value="DHquinase_II_CS"/>
</dbReference>
<dbReference type="NCBIfam" id="NF003807">
    <property type="entry name" value="PRK05395.1-4"/>
    <property type="match status" value="1"/>
</dbReference>
<comment type="similarity">
    <text evidence="3 8">Belongs to the type-II 3-dehydroquinase family.</text>
</comment>
<reference evidence="10" key="1">
    <citation type="submission" date="2023-07" db="EMBL/GenBank/DDBJ databases">
        <title>Description of three actinobacteria isolated from air of manufacturing shop in a pharmaceutical factory.</title>
        <authorList>
            <person name="Zhang D.-F."/>
        </authorList>
    </citation>
    <scope>NUCLEOTIDE SEQUENCE [LARGE SCALE GENOMIC DNA]</scope>
    <source>
        <strain evidence="10">CCTCC AB 207010</strain>
    </source>
</reference>
<dbReference type="NCBIfam" id="NF003804">
    <property type="entry name" value="PRK05395.1-1"/>
    <property type="match status" value="1"/>
</dbReference>
<comment type="subunit">
    <text evidence="4 8">Homododecamer.</text>
</comment>
<feature type="site" description="Transition state stabilizer" evidence="8">
    <location>
        <position position="20"/>
    </location>
</feature>
<evidence type="ECO:0000256" key="8">
    <source>
        <dbReference type="HAMAP-Rule" id="MF_00169"/>
    </source>
</evidence>
<dbReference type="EC" id="4.2.1.10" evidence="5 8"/>
<dbReference type="NCBIfam" id="NF003806">
    <property type="entry name" value="PRK05395.1-3"/>
    <property type="match status" value="1"/>
</dbReference>
<evidence type="ECO:0000256" key="3">
    <source>
        <dbReference type="ARBA" id="ARBA00011037"/>
    </source>
</evidence>
<feature type="binding site" evidence="8">
    <location>
        <begin position="103"/>
        <end position="104"/>
    </location>
    <ligand>
        <name>substrate</name>
    </ligand>
</feature>
<dbReference type="NCBIfam" id="NF003805">
    <property type="entry name" value="PRK05395.1-2"/>
    <property type="match status" value="1"/>
</dbReference>
<dbReference type="HAMAP" id="MF_00169">
    <property type="entry name" value="AroQ"/>
    <property type="match status" value="1"/>
</dbReference>
<name>A0ABU1FVM8_9MICC</name>
<comment type="caution">
    <text evidence="9">The sequence shown here is derived from an EMBL/GenBank/DDBJ whole genome shotgun (WGS) entry which is preliminary data.</text>
</comment>
<comment type="catalytic activity">
    <reaction evidence="1 8">
        <text>3-dehydroquinate = 3-dehydroshikimate + H2O</text>
        <dbReference type="Rhea" id="RHEA:21096"/>
        <dbReference type="ChEBI" id="CHEBI:15377"/>
        <dbReference type="ChEBI" id="CHEBI:16630"/>
        <dbReference type="ChEBI" id="CHEBI:32364"/>
        <dbReference type="EC" id="4.2.1.10"/>
    </reaction>
</comment>
<feature type="active site" description="Proton donor" evidence="8">
    <location>
        <position position="102"/>
    </location>
</feature>
<dbReference type="Proteomes" id="UP001260872">
    <property type="component" value="Unassembled WGS sequence"/>
</dbReference>
<dbReference type="Pfam" id="PF01220">
    <property type="entry name" value="DHquinase_II"/>
    <property type="match status" value="1"/>
</dbReference>
<dbReference type="SUPFAM" id="SSF52304">
    <property type="entry name" value="Type II 3-dehydroquinate dehydratase"/>
    <property type="match status" value="1"/>
</dbReference>
<evidence type="ECO:0000256" key="5">
    <source>
        <dbReference type="ARBA" id="ARBA00012060"/>
    </source>
</evidence>
<dbReference type="NCBIfam" id="TIGR01088">
    <property type="entry name" value="aroQ"/>
    <property type="match status" value="1"/>
</dbReference>
<dbReference type="EMBL" id="JAVKGT010000022">
    <property type="protein sequence ID" value="MDR5712312.1"/>
    <property type="molecule type" value="Genomic_DNA"/>
</dbReference>
<evidence type="ECO:0000256" key="6">
    <source>
        <dbReference type="ARBA" id="ARBA00023141"/>
    </source>
</evidence>
<sequence>MTTGRLLIVHGPNLNLLGTREPEIYGAETLEDINELCRSTAAELGFSVDAVQSNHEGELVDAIQAARGAQEGIVINPAAYTHTSVAIADALKAVALPVVEVHLSNVHAREPFRQHSYVSPIAEAVFAGAGSTGYRFAIEYLAGLLKDS</sequence>
<organism evidence="9 10">
    <name type="scientific">Nesterenkonia flava</name>
    <dbReference type="NCBI Taxonomy" id="469799"/>
    <lineage>
        <taxon>Bacteria</taxon>
        <taxon>Bacillati</taxon>
        <taxon>Actinomycetota</taxon>
        <taxon>Actinomycetes</taxon>
        <taxon>Micrococcales</taxon>
        <taxon>Micrococcaceae</taxon>
        <taxon>Nesterenkonia</taxon>
    </lineage>
</organism>
<dbReference type="InterPro" id="IPR001874">
    <property type="entry name" value="DHquinase_II"/>
</dbReference>
<evidence type="ECO:0000256" key="2">
    <source>
        <dbReference type="ARBA" id="ARBA00004902"/>
    </source>
</evidence>
<feature type="binding site" evidence="8">
    <location>
        <position position="89"/>
    </location>
    <ligand>
        <name>substrate</name>
    </ligand>
</feature>
<dbReference type="InterPro" id="IPR036441">
    <property type="entry name" value="DHquinase_II_sf"/>
</dbReference>
<proteinExistence type="inferred from homology"/>
<feature type="active site" description="Proton acceptor" evidence="8">
    <location>
        <position position="25"/>
    </location>
</feature>
<dbReference type="PANTHER" id="PTHR21272">
    <property type="entry name" value="CATABOLIC 3-DEHYDROQUINASE"/>
    <property type="match status" value="1"/>
</dbReference>
<dbReference type="Gene3D" id="3.40.50.9100">
    <property type="entry name" value="Dehydroquinase, class II"/>
    <property type="match status" value="1"/>
</dbReference>
<evidence type="ECO:0000256" key="4">
    <source>
        <dbReference type="ARBA" id="ARBA00011193"/>
    </source>
</evidence>
<dbReference type="GO" id="GO:0003855">
    <property type="term" value="F:3-dehydroquinate dehydratase activity"/>
    <property type="evidence" value="ECO:0007669"/>
    <property type="project" value="UniProtKB-EC"/>
</dbReference>
<evidence type="ECO:0000256" key="7">
    <source>
        <dbReference type="ARBA" id="ARBA00023239"/>
    </source>
</evidence>
<evidence type="ECO:0000256" key="1">
    <source>
        <dbReference type="ARBA" id="ARBA00001864"/>
    </source>
</evidence>
<evidence type="ECO:0000313" key="10">
    <source>
        <dbReference type="Proteomes" id="UP001260872"/>
    </source>
</evidence>
<dbReference type="RefSeq" id="WP_310537691.1">
    <property type="nucleotide sequence ID" value="NZ_BAAAOC010000085.1"/>
</dbReference>
<protein>
    <recommendedName>
        <fullName evidence="5 8">3-dehydroquinate dehydratase</fullName>
        <shortName evidence="8">3-dehydroquinase</shortName>
        <ecNumber evidence="5 8">4.2.1.10</ecNumber>
    </recommendedName>
    <alternativeName>
        <fullName evidence="8">Type II DHQase</fullName>
    </alternativeName>
</protein>
<feature type="binding site" evidence="8">
    <location>
        <position position="82"/>
    </location>
    <ligand>
        <name>substrate</name>
    </ligand>
</feature>
<feature type="binding site" evidence="8">
    <location>
        <position position="76"/>
    </location>
    <ligand>
        <name>substrate</name>
    </ligand>
</feature>
<feature type="binding site" evidence="8">
    <location>
        <position position="113"/>
    </location>
    <ligand>
        <name>substrate</name>
    </ligand>
</feature>
<comment type="function">
    <text evidence="8">Catalyzes a trans-dehydration via an enolate intermediate.</text>
</comment>
<keyword evidence="10" id="KW-1185">Reference proteome</keyword>
<keyword evidence="7 8" id="KW-0456">Lyase</keyword>
<accession>A0ABU1FVM8</accession>